<name>A0AAN6SIW3_9PEZI</name>
<evidence type="ECO:0000313" key="2">
    <source>
        <dbReference type="Proteomes" id="UP001303222"/>
    </source>
</evidence>
<dbReference type="EMBL" id="MU859087">
    <property type="protein sequence ID" value="KAK3954636.1"/>
    <property type="molecule type" value="Genomic_DNA"/>
</dbReference>
<reference evidence="1" key="2">
    <citation type="submission" date="2023-06" db="EMBL/GenBank/DDBJ databases">
        <authorList>
            <consortium name="Lawrence Berkeley National Laboratory"/>
            <person name="Mondo S.J."/>
            <person name="Hensen N."/>
            <person name="Bonometti L."/>
            <person name="Westerberg I."/>
            <person name="Brannstrom I.O."/>
            <person name="Guillou S."/>
            <person name="Cros-Aarteil S."/>
            <person name="Calhoun S."/>
            <person name="Haridas S."/>
            <person name="Kuo A."/>
            <person name="Pangilinan J."/>
            <person name="Riley R."/>
            <person name="Labutti K."/>
            <person name="Andreopoulos B."/>
            <person name="Lipzen A."/>
            <person name="Chen C."/>
            <person name="Yanf M."/>
            <person name="Daum C."/>
            <person name="Ng V."/>
            <person name="Clum A."/>
            <person name="Steindorff A."/>
            <person name="Ohm R."/>
            <person name="Martin F."/>
            <person name="Silar P."/>
            <person name="Natvig D."/>
            <person name="Lalanne C."/>
            <person name="Gautier V."/>
            <person name="Ament-Velasquez S.L."/>
            <person name="Kruys A."/>
            <person name="Hutchinson M.I."/>
            <person name="Powell A.J."/>
            <person name="Barry K."/>
            <person name="Miller A.N."/>
            <person name="Grigoriev I.V."/>
            <person name="Debuchy R."/>
            <person name="Gladieux P."/>
            <person name="Thoren M.H."/>
            <person name="Johannesson H."/>
        </authorList>
    </citation>
    <scope>NUCLEOTIDE SEQUENCE</scope>
    <source>
        <strain evidence="1">CBS 626.80</strain>
    </source>
</reference>
<comment type="caution">
    <text evidence="1">The sequence shown here is derived from an EMBL/GenBank/DDBJ whole genome shotgun (WGS) entry which is preliminary data.</text>
</comment>
<organism evidence="1 2">
    <name type="scientific">Pseudoneurospora amorphoporcata</name>
    <dbReference type="NCBI Taxonomy" id="241081"/>
    <lineage>
        <taxon>Eukaryota</taxon>
        <taxon>Fungi</taxon>
        <taxon>Dikarya</taxon>
        <taxon>Ascomycota</taxon>
        <taxon>Pezizomycotina</taxon>
        <taxon>Sordariomycetes</taxon>
        <taxon>Sordariomycetidae</taxon>
        <taxon>Sordariales</taxon>
        <taxon>Sordariaceae</taxon>
        <taxon>Pseudoneurospora</taxon>
    </lineage>
</organism>
<keyword evidence="2" id="KW-1185">Reference proteome</keyword>
<sequence length="210" mass="24377">MGRCVVVSSVLPWSTVLYFNMSEFRLTSFELLWVRVIPASRLDTYKYLRVERLLTSTWSNQIVNMTTDSLHLSRNTPWYKLRKIQHSNPVNQTKLEQIELQTGKAEAVKQTAPLKLKESLQLLQLELALNVERRGLEEVSKSNDVQVVGGTENGEELEIQNVDVEEMVEIDLIEIGEVVKWGEIEDGPLCDDGLWGLRWKRRQRRGQPWR</sequence>
<proteinExistence type="predicted"/>
<gene>
    <name evidence="1" type="ORF">QBC32DRAFT_322478</name>
</gene>
<protein>
    <submittedName>
        <fullName evidence="1">Uncharacterized protein</fullName>
    </submittedName>
</protein>
<dbReference type="Proteomes" id="UP001303222">
    <property type="component" value="Unassembled WGS sequence"/>
</dbReference>
<accession>A0AAN6SIW3</accession>
<dbReference type="AlphaFoldDB" id="A0AAN6SIW3"/>
<reference evidence="1" key="1">
    <citation type="journal article" date="2023" name="Mol. Phylogenet. Evol.">
        <title>Genome-scale phylogeny and comparative genomics of the fungal order Sordariales.</title>
        <authorList>
            <person name="Hensen N."/>
            <person name="Bonometti L."/>
            <person name="Westerberg I."/>
            <person name="Brannstrom I.O."/>
            <person name="Guillou S."/>
            <person name="Cros-Aarteil S."/>
            <person name="Calhoun S."/>
            <person name="Haridas S."/>
            <person name="Kuo A."/>
            <person name="Mondo S."/>
            <person name="Pangilinan J."/>
            <person name="Riley R."/>
            <person name="LaButti K."/>
            <person name="Andreopoulos B."/>
            <person name="Lipzen A."/>
            <person name="Chen C."/>
            <person name="Yan M."/>
            <person name="Daum C."/>
            <person name="Ng V."/>
            <person name="Clum A."/>
            <person name="Steindorff A."/>
            <person name="Ohm R.A."/>
            <person name="Martin F."/>
            <person name="Silar P."/>
            <person name="Natvig D.O."/>
            <person name="Lalanne C."/>
            <person name="Gautier V."/>
            <person name="Ament-Velasquez S.L."/>
            <person name="Kruys A."/>
            <person name="Hutchinson M.I."/>
            <person name="Powell A.J."/>
            <person name="Barry K."/>
            <person name="Miller A.N."/>
            <person name="Grigoriev I.V."/>
            <person name="Debuchy R."/>
            <person name="Gladieux P."/>
            <person name="Hiltunen Thoren M."/>
            <person name="Johannesson H."/>
        </authorList>
    </citation>
    <scope>NUCLEOTIDE SEQUENCE</scope>
    <source>
        <strain evidence="1">CBS 626.80</strain>
    </source>
</reference>
<evidence type="ECO:0000313" key="1">
    <source>
        <dbReference type="EMBL" id="KAK3954636.1"/>
    </source>
</evidence>